<evidence type="ECO:0000256" key="3">
    <source>
        <dbReference type="ARBA" id="ARBA00023125"/>
    </source>
</evidence>
<dbReference type="Proteomes" id="UP000239576">
    <property type="component" value="Unassembled WGS sequence"/>
</dbReference>
<evidence type="ECO:0000259" key="4">
    <source>
        <dbReference type="Pfam" id="PF01420"/>
    </source>
</evidence>
<feature type="domain" description="Type I restriction modification DNA specificity" evidence="4">
    <location>
        <begin position="242"/>
        <end position="410"/>
    </location>
</feature>
<evidence type="ECO:0000256" key="1">
    <source>
        <dbReference type="ARBA" id="ARBA00010923"/>
    </source>
</evidence>
<comment type="similarity">
    <text evidence="1">Belongs to the type-I restriction system S methylase family.</text>
</comment>
<evidence type="ECO:0000313" key="6">
    <source>
        <dbReference type="Proteomes" id="UP000239576"/>
    </source>
</evidence>
<proteinExistence type="inferred from homology"/>
<dbReference type="GO" id="GO:0009307">
    <property type="term" value="P:DNA restriction-modification system"/>
    <property type="evidence" value="ECO:0007669"/>
    <property type="project" value="UniProtKB-KW"/>
</dbReference>
<dbReference type="Pfam" id="PF01420">
    <property type="entry name" value="Methylase_S"/>
    <property type="match status" value="2"/>
</dbReference>
<dbReference type="PANTHER" id="PTHR30408">
    <property type="entry name" value="TYPE-1 RESTRICTION ENZYME ECOKI SPECIFICITY PROTEIN"/>
    <property type="match status" value="1"/>
</dbReference>
<keyword evidence="2" id="KW-0680">Restriction system</keyword>
<sequence>MVDSASLKDLLILTKDGEWGKAEPVEDSVQMHIIRGTDFSSARYGSLSSVPTRFIPKHISKRKQLAPYDILIETAGGTKDQPTGRTVLLKPRLFEKAKHLITCASFSRFPRVNTELAFPEYVFWFLQYLYKTGQMERHQVQHTGVARFQYTNFAETTEIPLPPIAEQKAIAQILSSLDDKIELNQQMNQTLESIARALFKSWFIDFDPVRAKLDGRQPAGMDAETAALFPDAFEDSPLGKIPKGWKVKQLQEISSNESESFDFASHSNVIFLNTGDIAWGQFLHANYSSGNGLPGQAKKAIRKNDILISEIRPANGRYAFVDFTPTDYVVSTKFMVIRASDEIHPRLLYRVLTRPETLAELQVIADSRSGTFPQITFTSIGHLKFILSPTPIQSAYQNFVKSLDRKAKIHDLEAQSLSSIRDALLPKLLSGEIRVKDAEKMVEAVA</sequence>
<comment type="caution">
    <text evidence="5">The sequence shown here is derived from an EMBL/GenBank/DDBJ whole genome shotgun (WGS) entry which is preliminary data.</text>
</comment>
<dbReference type="InterPro" id="IPR044946">
    <property type="entry name" value="Restrct_endonuc_typeI_TRD_sf"/>
</dbReference>
<dbReference type="SUPFAM" id="SSF116734">
    <property type="entry name" value="DNA methylase specificity domain"/>
    <property type="match status" value="2"/>
</dbReference>
<dbReference type="AlphaFoldDB" id="A0A2T1DU65"/>
<dbReference type="RefSeq" id="WP_106260498.1">
    <property type="nucleotide sequence ID" value="NZ_CAWNSW010000054.1"/>
</dbReference>
<feature type="domain" description="Type I restriction modification DNA specificity" evidence="4">
    <location>
        <begin position="122"/>
        <end position="192"/>
    </location>
</feature>
<keyword evidence="3" id="KW-0238">DNA-binding</keyword>
<dbReference type="PANTHER" id="PTHR30408:SF13">
    <property type="entry name" value="TYPE I RESTRICTION ENZYME HINDI SPECIFICITY SUBUNIT"/>
    <property type="match status" value="1"/>
</dbReference>
<evidence type="ECO:0000313" key="5">
    <source>
        <dbReference type="EMBL" id="PSB24025.1"/>
    </source>
</evidence>
<reference evidence="5 6" key="2">
    <citation type="submission" date="2018-03" db="EMBL/GenBank/DDBJ databases">
        <title>The ancient ancestry and fast evolution of plastids.</title>
        <authorList>
            <person name="Moore K.R."/>
            <person name="Magnabosco C."/>
            <person name="Momper L."/>
            <person name="Gold D.A."/>
            <person name="Bosak T."/>
            <person name="Fournier G.P."/>
        </authorList>
    </citation>
    <scope>NUCLEOTIDE SEQUENCE [LARGE SCALE GENOMIC DNA]</scope>
    <source>
        <strain evidence="5 6">ULC18</strain>
    </source>
</reference>
<reference evidence="6" key="1">
    <citation type="submission" date="2018-02" db="EMBL/GenBank/DDBJ databases">
        <authorList>
            <person name="Moore K."/>
            <person name="Momper L."/>
        </authorList>
    </citation>
    <scope>NUCLEOTIDE SEQUENCE [LARGE SCALE GENOMIC DNA]</scope>
    <source>
        <strain evidence="6">ULC18</strain>
    </source>
</reference>
<dbReference type="Gene3D" id="3.90.220.20">
    <property type="entry name" value="DNA methylase specificity domains"/>
    <property type="match status" value="2"/>
</dbReference>
<dbReference type="InterPro" id="IPR052021">
    <property type="entry name" value="Type-I_RS_S_subunit"/>
</dbReference>
<protein>
    <recommendedName>
        <fullName evidence="4">Type I restriction modification DNA specificity domain-containing protein</fullName>
    </recommendedName>
</protein>
<dbReference type="InterPro" id="IPR000055">
    <property type="entry name" value="Restrct_endonuc_typeI_TRD"/>
</dbReference>
<accession>A0A2T1DU65</accession>
<dbReference type="OrthoDB" id="9815652at2"/>
<evidence type="ECO:0000256" key="2">
    <source>
        <dbReference type="ARBA" id="ARBA00022747"/>
    </source>
</evidence>
<gene>
    <name evidence="5" type="ORF">C7B82_28605</name>
</gene>
<name>A0A2T1DU65_9CYAN</name>
<dbReference type="CDD" id="cd16961">
    <property type="entry name" value="RMtype1_S_TRD-CR_like"/>
    <property type="match status" value="1"/>
</dbReference>
<dbReference type="EMBL" id="PVWK01000155">
    <property type="protein sequence ID" value="PSB24025.1"/>
    <property type="molecule type" value="Genomic_DNA"/>
</dbReference>
<keyword evidence="6" id="KW-1185">Reference proteome</keyword>
<organism evidence="5 6">
    <name type="scientific">Stenomitos frigidus ULC18</name>
    <dbReference type="NCBI Taxonomy" id="2107698"/>
    <lineage>
        <taxon>Bacteria</taxon>
        <taxon>Bacillati</taxon>
        <taxon>Cyanobacteriota</taxon>
        <taxon>Cyanophyceae</taxon>
        <taxon>Leptolyngbyales</taxon>
        <taxon>Leptolyngbyaceae</taxon>
        <taxon>Stenomitos</taxon>
    </lineage>
</organism>
<dbReference type="GO" id="GO:0003677">
    <property type="term" value="F:DNA binding"/>
    <property type="evidence" value="ECO:0007669"/>
    <property type="project" value="UniProtKB-KW"/>
</dbReference>